<dbReference type="KEGG" id="bcou:IC761_28210"/>
<accession>A0A7S9D3A6</accession>
<evidence type="ECO:0000313" key="2">
    <source>
        <dbReference type="Proteomes" id="UP000594621"/>
    </source>
</evidence>
<dbReference type="RefSeq" id="WP_195799942.1">
    <property type="nucleotide sequence ID" value="NZ_CP061379.1"/>
</dbReference>
<sequence length="95" mass="10206">MGDRAATGRSGNLGNESTGTLIALASARVARLAPFEPRKIVNQDEIACQDVLQSNEMIGHGSRGLKLKVQNSPCVERQKEARICIGMQDGIPDDE</sequence>
<reference evidence="1 2" key="1">
    <citation type="submission" date="2020-09" db="EMBL/GenBank/DDBJ databases">
        <title>Complete genomes of bradyrhizobia occurring on native shrubby legumes in Australia.</title>
        <authorList>
            <person name="Lafay B."/>
        </authorList>
    </citation>
    <scope>NUCLEOTIDE SEQUENCE [LARGE SCALE GENOMIC DNA]</scope>
    <source>
        <strain evidence="1 2">BDV5040</strain>
    </source>
</reference>
<protein>
    <submittedName>
        <fullName evidence="1">Uncharacterized protein</fullName>
    </submittedName>
</protein>
<evidence type="ECO:0000313" key="1">
    <source>
        <dbReference type="EMBL" id="QPF90351.1"/>
    </source>
</evidence>
<name>A0A7S9D3A6_9BRAD</name>
<proteinExistence type="predicted"/>
<organism evidence="1 2">
    <name type="scientific">Bradyrhizobium commune</name>
    <dbReference type="NCBI Taxonomy" id="83627"/>
    <lineage>
        <taxon>Bacteria</taxon>
        <taxon>Pseudomonadati</taxon>
        <taxon>Pseudomonadota</taxon>
        <taxon>Alphaproteobacteria</taxon>
        <taxon>Hyphomicrobiales</taxon>
        <taxon>Nitrobacteraceae</taxon>
        <taxon>Bradyrhizobium</taxon>
    </lineage>
</organism>
<keyword evidence="2" id="KW-1185">Reference proteome</keyword>
<dbReference type="Proteomes" id="UP000594621">
    <property type="component" value="Chromosome"/>
</dbReference>
<gene>
    <name evidence="1" type="ORF">IC761_28210</name>
</gene>
<dbReference type="AlphaFoldDB" id="A0A7S9D3A6"/>
<dbReference type="EMBL" id="CP061379">
    <property type="protein sequence ID" value="QPF90351.1"/>
    <property type="molecule type" value="Genomic_DNA"/>
</dbReference>